<comment type="catalytic activity">
    <reaction evidence="10 11">
        <text>DNA(n) + a 2'-deoxyribonucleoside 5'-triphosphate = DNA(n+1) + diphosphate</text>
        <dbReference type="Rhea" id="RHEA:22508"/>
        <dbReference type="Rhea" id="RHEA-COMP:17339"/>
        <dbReference type="Rhea" id="RHEA-COMP:17340"/>
        <dbReference type="ChEBI" id="CHEBI:33019"/>
        <dbReference type="ChEBI" id="CHEBI:61560"/>
        <dbReference type="ChEBI" id="CHEBI:173112"/>
        <dbReference type="EC" id="2.7.7.7"/>
    </reaction>
</comment>
<keyword evidence="6 11" id="KW-0547">Nucleotide-binding</keyword>
<keyword evidence="8 11" id="KW-0067">ATP-binding</keyword>
<protein>
    <recommendedName>
        <fullName evidence="11">DNA polymerase III subunit gamma/tau</fullName>
        <ecNumber evidence="11">2.7.7.7</ecNumber>
    </recommendedName>
</protein>
<evidence type="ECO:0000256" key="8">
    <source>
        <dbReference type="ARBA" id="ARBA00022840"/>
    </source>
</evidence>
<dbReference type="Pfam" id="PF13177">
    <property type="entry name" value="DNA_pol3_delta2"/>
    <property type="match status" value="1"/>
</dbReference>
<dbReference type="EC" id="2.7.7.7" evidence="11"/>
<comment type="function">
    <text evidence="11">DNA polymerase III is a complex, multichain enzyme responsible for most of the replicative synthesis in bacteria. This DNA polymerase also exhibits 3' to 5' exonuclease activity.</text>
</comment>
<evidence type="ECO:0000256" key="11">
    <source>
        <dbReference type="RuleBase" id="RU364063"/>
    </source>
</evidence>
<dbReference type="InterPro" id="IPR008921">
    <property type="entry name" value="DNA_pol3_clamp-load_cplx_C"/>
</dbReference>
<evidence type="ECO:0000256" key="6">
    <source>
        <dbReference type="ARBA" id="ARBA00022741"/>
    </source>
</evidence>
<keyword evidence="3 11" id="KW-0548">Nucleotidyltransferase</keyword>
<comment type="subunit">
    <text evidence="11">DNA polymerase III contains a core (composed of alpha, epsilon and theta chains) that associates with a tau subunit. This core dimerizes to form the POLIII' complex. PolIII' associates with the gamma complex (composed of gamma, delta, delta', psi and chi chains) and with the beta chain to form the complete DNA polymerase III complex.</text>
</comment>
<feature type="domain" description="AAA+ ATPase" evidence="13">
    <location>
        <begin position="37"/>
        <end position="178"/>
    </location>
</feature>
<evidence type="ECO:0000313" key="15">
    <source>
        <dbReference type="Proteomes" id="UP000242757"/>
    </source>
</evidence>
<keyword evidence="4 11" id="KW-0235">DNA replication</keyword>
<feature type="compositionally biased region" description="Low complexity" evidence="12">
    <location>
        <begin position="464"/>
        <end position="480"/>
    </location>
</feature>
<feature type="region of interest" description="Disordered" evidence="12">
    <location>
        <begin position="453"/>
        <end position="655"/>
    </location>
</feature>
<keyword evidence="7" id="KW-0862">Zinc</keyword>
<keyword evidence="2 11" id="KW-0808">Transferase</keyword>
<evidence type="ECO:0000256" key="12">
    <source>
        <dbReference type="SAM" id="MobiDB-lite"/>
    </source>
</evidence>
<organism evidence="14 15">
    <name type="scientific">Oceanimonas doudoroffii</name>
    <dbReference type="NCBI Taxonomy" id="84158"/>
    <lineage>
        <taxon>Bacteria</taxon>
        <taxon>Pseudomonadati</taxon>
        <taxon>Pseudomonadota</taxon>
        <taxon>Gammaproteobacteria</taxon>
        <taxon>Aeromonadales</taxon>
        <taxon>Aeromonadaceae</taxon>
        <taxon>Oceanimonas</taxon>
    </lineage>
</organism>
<dbReference type="Gene3D" id="3.30.300.150">
    <property type="entry name" value="DNA polymerase III, tau subunit, domain V"/>
    <property type="match status" value="1"/>
</dbReference>
<feature type="compositionally biased region" description="Low complexity" evidence="12">
    <location>
        <begin position="529"/>
        <end position="576"/>
    </location>
</feature>
<dbReference type="AlphaFoldDB" id="A0A233RHQ5"/>
<accession>A0A233RHQ5</accession>
<gene>
    <name evidence="11" type="primary">dnaX</name>
    <name evidence="14" type="ORF">B6S08_05205</name>
</gene>
<dbReference type="InterPro" id="IPR022754">
    <property type="entry name" value="DNA_pol_III_gamma-3"/>
</dbReference>
<keyword evidence="9 11" id="KW-0239">DNA-directed DNA polymerase</keyword>
<dbReference type="NCBIfam" id="NF004046">
    <property type="entry name" value="PRK05563.1"/>
    <property type="match status" value="1"/>
</dbReference>
<dbReference type="Pfam" id="PF12169">
    <property type="entry name" value="DNA_pol3_gamma3"/>
    <property type="match status" value="1"/>
</dbReference>
<dbReference type="Proteomes" id="UP000242757">
    <property type="component" value="Unassembled WGS sequence"/>
</dbReference>
<dbReference type="PANTHER" id="PTHR11669:SF0">
    <property type="entry name" value="PROTEIN STICHEL-LIKE 2"/>
    <property type="match status" value="1"/>
</dbReference>
<dbReference type="PRINTS" id="PR00300">
    <property type="entry name" value="CLPPROTEASEA"/>
</dbReference>
<dbReference type="InterPro" id="IPR003593">
    <property type="entry name" value="AAA+_ATPase"/>
</dbReference>
<dbReference type="NCBIfam" id="NF005942">
    <property type="entry name" value="PRK07994.1"/>
    <property type="match status" value="1"/>
</dbReference>
<feature type="region of interest" description="Disordered" evidence="12">
    <location>
        <begin position="366"/>
        <end position="386"/>
    </location>
</feature>
<reference evidence="14 15" key="1">
    <citation type="submission" date="2017-08" db="EMBL/GenBank/DDBJ databases">
        <title>A Genome Sequence of Oceanimonas doudoroffii ATCC 27123T.</title>
        <authorList>
            <person name="Brennan M.A."/>
            <person name="Maclea K.S."/>
            <person name="Mcclelland W.D."/>
            <person name="Trachtenberg A.M."/>
        </authorList>
    </citation>
    <scope>NUCLEOTIDE SEQUENCE [LARGE SCALE GENOMIC DNA]</scope>
    <source>
        <strain evidence="14 15">ATCC 27123</strain>
    </source>
</reference>
<keyword evidence="15" id="KW-1185">Reference proteome</keyword>
<evidence type="ECO:0000256" key="2">
    <source>
        <dbReference type="ARBA" id="ARBA00022679"/>
    </source>
</evidence>
<dbReference type="Gene3D" id="1.20.272.10">
    <property type="match status" value="1"/>
</dbReference>
<evidence type="ECO:0000256" key="7">
    <source>
        <dbReference type="ARBA" id="ARBA00022833"/>
    </source>
</evidence>
<evidence type="ECO:0000256" key="3">
    <source>
        <dbReference type="ARBA" id="ARBA00022695"/>
    </source>
</evidence>
<comment type="caution">
    <text evidence="14">The sequence shown here is derived from an EMBL/GenBank/DDBJ whole genome shotgun (WGS) entry which is preliminary data.</text>
</comment>
<evidence type="ECO:0000256" key="1">
    <source>
        <dbReference type="ARBA" id="ARBA00006360"/>
    </source>
</evidence>
<dbReference type="InterPro" id="IPR050238">
    <property type="entry name" value="DNA_Rep/Repair_Clamp_Loader"/>
</dbReference>
<feature type="compositionally biased region" description="Low complexity" evidence="12">
    <location>
        <begin position="625"/>
        <end position="640"/>
    </location>
</feature>
<dbReference type="GO" id="GO:0003887">
    <property type="term" value="F:DNA-directed DNA polymerase activity"/>
    <property type="evidence" value="ECO:0007669"/>
    <property type="project" value="UniProtKB-KW"/>
</dbReference>
<evidence type="ECO:0000259" key="13">
    <source>
        <dbReference type="SMART" id="SM00382"/>
    </source>
</evidence>
<dbReference type="NCBIfam" id="TIGR02397">
    <property type="entry name" value="dnaX_nterm"/>
    <property type="match status" value="1"/>
</dbReference>
<evidence type="ECO:0000256" key="4">
    <source>
        <dbReference type="ARBA" id="ARBA00022705"/>
    </source>
</evidence>
<dbReference type="GO" id="GO:0009360">
    <property type="term" value="C:DNA polymerase III complex"/>
    <property type="evidence" value="ECO:0007669"/>
    <property type="project" value="InterPro"/>
</dbReference>
<proteinExistence type="inferred from homology"/>
<name>A0A233RHQ5_9GAMM</name>
<dbReference type="FunFam" id="1.10.8.60:FF:000013">
    <property type="entry name" value="DNA polymerase III subunit gamma/tau"/>
    <property type="match status" value="1"/>
</dbReference>
<dbReference type="Gene3D" id="1.10.8.60">
    <property type="match status" value="1"/>
</dbReference>
<dbReference type="RefSeq" id="WP_094199682.1">
    <property type="nucleotide sequence ID" value="NZ_NBIM01000001.1"/>
</dbReference>
<dbReference type="Gene3D" id="3.40.50.300">
    <property type="entry name" value="P-loop containing nucleotide triphosphate hydrolases"/>
    <property type="match status" value="1"/>
</dbReference>
<evidence type="ECO:0000313" key="14">
    <source>
        <dbReference type="EMBL" id="OXY82904.1"/>
    </source>
</evidence>
<dbReference type="InterPro" id="IPR027417">
    <property type="entry name" value="P-loop_NTPase"/>
</dbReference>
<dbReference type="PANTHER" id="PTHR11669">
    <property type="entry name" value="REPLICATION FACTOR C / DNA POLYMERASE III GAMMA-TAU SUBUNIT"/>
    <property type="match status" value="1"/>
</dbReference>
<dbReference type="InterPro" id="IPR012763">
    <property type="entry name" value="DNA_pol_III_sug/sutau_N"/>
</dbReference>
<evidence type="ECO:0000256" key="9">
    <source>
        <dbReference type="ARBA" id="ARBA00022932"/>
    </source>
</evidence>
<dbReference type="GO" id="GO:0003677">
    <property type="term" value="F:DNA binding"/>
    <property type="evidence" value="ECO:0007669"/>
    <property type="project" value="InterPro"/>
</dbReference>
<dbReference type="Pfam" id="PF22608">
    <property type="entry name" value="DNAX_ATPase_lid"/>
    <property type="match status" value="1"/>
</dbReference>
<dbReference type="SUPFAM" id="SSF48019">
    <property type="entry name" value="post-AAA+ oligomerization domain-like"/>
    <property type="match status" value="1"/>
</dbReference>
<dbReference type="SMART" id="SM00382">
    <property type="entry name" value="AAA"/>
    <property type="match status" value="1"/>
</dbReference>
<dbReference type="InterPro" id="IPR038249">
    <property type="entry name" value="PolIII_tau_V_sf"/>
</dbReference>
<dbReference type="SUPFAM" id="SSF52540">
    <property type="entry name" value="P-loop containing nucleoside triphosphate hydrolases"/>
    <property type="match status" value="1"/>
</dbReference>
<dbReference type="Pfam" id="PF12170">
    <property type="entry name" value="DNA_pol3_tau_5"/>
    <property type="match status" value="1"/>
</dbReference>
<dbReference type="CDD" id="cd18137">
    <property type="entry name" value="HLD_clamp_pol_III_gamma_tau"/>
    <property type="match status" value="1"/>
</dbReference>
<dbReference type="CDD" id="cd00009">
    <property type="entry name" value="AAA"/>
    <property type="match status" value="1"/>
</dbReference>
<dbReference type="InterPro" id="IPR001270">
    <property type="entry name" value="ClpA/B"/>
</dbReference>
<dbReference type="EMBL" id="NBIM01000001">
    <property type="protein sequence ID" value="OXY82904.1"/>
    <property type="molecule type" value="Genomic_DNA"/>
</dbReference>
<keyword evidence="5" id="KW-0479">Metal-binding</keyword>
<dbReference type="InterPro" id="IPR045085">
    <property type="entry name" value="HLD_clamp_pol_III_gamma_tau"/>
</dbReference>
<sequence>MSYQVLARKWRPRRFGEVVGQQHVLTALVNALAQGRLHHAYLFSGTRGVGKTSIARLLAKALNCDTGITADPCGQCDSCREIEQGRFVDLLEIDAASRTKVEDTRELLDNVQYQPARGRFKVYLIDEVHMLSRHSFNALLKTLEEPPPHVKFLLATTDPQKLPITILSRCLQFHLKSLEPDQIAHQLQHILQQEQLEFEPEAAASLARAADGSLRDALSLTDQALAFGNGSLKLAEVERMLGNLNREQLLALVEAVLAGDGAALLARVAELASAGPDYDHVHKELIAFWHQLALAQVVPAQGLPHADELNRLAPLVSPDQIQLYYQVCLQGRKDLPFAPDGRSALEMTLLRTLAFAPQSATVTQPATVAAPVSRPEPVPLKKPEPVAAPAASDDEAMTAKLEQEQAEIWQEAVRMGKDVASVETAGAPVVEPAQADVPARPPVRAQVETGIKPAEPEPAVLKVAPAEPETAASEAASFEPEAPPVDEAAEQAARIRRLLQTRNRLLSQERSESTPAPAPKPRTAPERPAPAAAATPVRFVAPAAAPESKPAPVTVAGVPAPQNQPGGQPQNDLPPLDAYSDMPWDDNDVPPWEPEGEPAPRRPSQAAPVAPPSAPLRPAQAPMRAEPVPQATVAPTVPRASWASKGGPEPLRPSQLLPQAEDDWARLVAVLAPGGLLRQLAMHSTLERHQDQWQLWLRPEHKHLLSDKTRSELESLIRAHTGRDIELKVSLGERGLTPAEVEQQLYQAARERAKDEIEADDAVQFLISRFAAELDADSIEPMAP</sequence>
<dbReference type="GO" id="GO:0046872">
    <property type="term" value="F:metal ion binding"/>
    <property type="evidence" value="ECO:0007669"/>
    <property type="project" value="UniProtKB-KW"/>
</dbReference>
<evidence type="ECO:0000256" key="5">
    <source>
        <dbReference type="ARBA" id="ARBA00022723"/>
    </source>
</evidence>
<dbReference type="FunFam" id="3.40.50.300:FF:000014">
    <property type="entry name" value="DNA polymerase III subunit gamma/tau"/>
    <property type="match status" value="1"/>
</dbReference>
<dbReference type="GO" id="GO:0005524">
    <property type="term" value="F:ATP binding"/>
    <property type="evidence" value="ECO:0007669"/>
    <property type="project" value="UniProtKB-KW"/>
</dbReference>
<dbReference type="FunFam" id="1.20.272.10:FF:000003">
    <property type="entry name" value="DNA polymerase III subunit gamma/tau"/>
    <property type="match status" value="1"/>
</dbReference>
<dbReference type="GO" id="GO:0006261">
    <property type="term" value="P:DNA-templated DNA replication"/>
    <property type="evidence" value="ECO:0007669"/>
    <property type="project" value="TreeGrafter"/>
</dbReference>
<dbReference type="OrthoDB" id="9810148at2"/>
<dbReference type="InterPro" id="IPR021029">
    <property type="entry name" value="DNA_pol_III_tau_dom-5"/>
</dbReference>
<evidence type="ECO:0000256" key="10">
    <source>
        <dbReference type="ARBA" id="ARBA00049244"/>
    </source>
</evidence>
<comment type="similarity">
    <text evidence="1 11">Belongs to the DnaX/STICHEL family.</text>
</comment>